<dbReference type="GO" id="GO:0016020">
    <property type="term" value="C:membrane"/>
    <property type="evidence" value="ECO:0007669"/>
    <property type="project" value="InterPro"/>
</dbReference>
<evidence type="ECO:0000259" key="10">
    <source>
        <dbReference type="SMART" id="SM00387"/>
    </source>
</evidence>
<proteinExistence type="predicted"/>
<dbReference type="InterPro" id="IPR050482">
    <property type="entry name" value="Sensor_HK_TwoCompSys"/>
</dbReference>
<dbReference type="PANTHER" id="PTHR24421">
    <property type="entry name" value="NITRATE/NITRITE SENSOR PROTEIN NARX-RELATED"/>
    <property type="match status" value="1"/>
</dbReference>
<evidence type="ECO:0000256" key="9">
    <source>
        <dbReference type="SAM" id="Phobius"/>
    </source>
</evidence>
<protein>
    <recommendedName>
        <fullName evidence="2">histidine kinase</fullName>
        <ecNumber evidence="2">2.7.13.3</ecNumber>
    </recommendedName>
</protein>
<dbReference type="EC" id="2.7.13.3" evidence="2"/>
<feature type="transmembrane region" description="Helical" evidence="9">
    <location>
        <begin position="58"/>
        <end position="77"/>
    </location>
</feature>
<keyword evidence="8" id="KW-0902">Two-component regulatory system</keyword>
<keyword evidence="7" id="KW-0067">ATP-binding</keyword>
<dbReference type="InterPro" id="IPR003594">
    <property type="entry name" value="HATPase_dom"/>
</dbReference>
<dbReference type="SUPFAM" id="SSF55874">
    <property type="entry name" value="ATPase domain of HSP90 chaperone/DNA topoisomerase II/histidine kinase"/>
    <property type="match status" value="1"/>
</dbReference>
<keyword evidence="9" id="KW-0812">Transmembrane</keyword>
<reference evidence="11" key="1">
    <citation type="submission" date="2024-07" db="EMBL/GenBank/DDBJ databases">
        <authorList>
            <person name="Yu S.T."/>
        </authorList>
    </citation>
    <scope>NUCLEOTIDE SEQUENCE</scope>
    <source>
        <strain evidence="11">Y1</strain>
    </source>
</reference>
<name>A0AB39THM3_9ACTN</name>
<sequence length="434" mass="46574">MDGGLRPADLRPAGLRPARADTWQERTRRFARALAYLLATGGTALLALLGLYALLAVFVLSLVGPGLVLLPPALDRLRRAADAHRRRAGRWLGHEIPSAYRAAEGKALVRAQAMLTDRATYTDLLWLLAHALLGTLGAALALTLCVGSVSWLTVPLWWQVVPRPPQLGVWEIDSWWAVLAAVPVGLAYGALAGWLLPWCAQLHALTTRALLQPRRRRTSLARRVEELTVTRAEALEAHAAELRRIERDLHDGAQAGLVSVSLRLALMKRMLTDSPERLPAMIDQAHEAAEQAVQSLRTAVRSIHPPVLADRGLADAARALVAACQIPTELDVEDTAGGARPPVAVEAAAYFVLSEALTNVAKHSGAGSSQVRLRTTRTAIHIRVRDDGRGGAAPGEGSGIRGIQRRVAAFDGVTELHSPPGGPTLLRVELPCGS</sequence>
<feature type="transmembrane region" description="Helical" evidence="9">
    <location>
        <begin position="124"/>
        <end position="154"/>
    </location>
</feature>
<dbReference type="InterPro" id="IPR025828">
    <property type="entry name" value="Put_sensor_dom"/>
</dbReference>
<gene>
    <name evidence="11" type="ORF">AB2U05_09410</name>
</gene>
<dbReference type="CDD" id="cd16917">
    <property type="entry name" value="HATPase_UhpB-NarQ-NarX-like"/>
    <property type="match status" value="1"/>
</dbReference>
<evidence type="ECO:0000256" key="4">
    <source>
        <dbReference type="ARBA" id="ARBA00022679"/>
    </source>
</evidence>
<dbReference type="Pfam" id="PF02518">
    <property type="entry name" value="HATPase_c"/>
    <property type="match status" value="1"/>
</dbReference>
<feature type="transmembrane region" description="Helical" evidence="9">
    <location>
        <begin position="174"/>
        <end position="196"/>
    </location>
</feature>
<dbReference type="GO" id="GO:0046983">
    <property type="term" value="F:protein dimerization activity"/>
    <property type="evidence" value="ECO:0007669"/>
    <property type="project" value="InterPro"/>
</dbReference>
<keyword evidence="9" id="KW-1133">Transmembrane helix</keyword>
<dbReference type="RefSeq" id="WP_369182996.1">
    <property type="nucleotide sequence ID" value="NZ_CP163445.1"/>
</dbReference>
<dbReference type="PANTHER" id="PTHR24421:SF10">
    <property type="entry name" value="NITRATE_NITRITE SENSOR PROTEIN NARQ"/>
    <property type="match status" value="1"/>
</dbReference>
<evidence type="ECO:0000256" key="1">
    <source>
        <dbReference type="ARBA" id="ARBA00000085"/>
    </source>
</evidence>
<dbReference type="Gene3D" id="1.20.5.1930">
    <property type="match status" value="1"/>
</dbReference>
<evidence type="ECO:0000256" key="2">
    <source>
        <dbReference type="ARBA" id="ARBA00012438"/>
    </source>
</evidence>
<dbReference type="AlphaFoldDB" id="A0AB39THM3"/>
<dbReference type="InterPro" id="IPR011712">
    <property type="entry name" value="Sig_transdc_His_kin_sub3_dim/P"/>
</dbReference>
<keyword evidence="5" id="KW-0547">Nucleotide-binding</keyword>
<evidence type="ECO:0000313" key="11">
    <source>
        <dbReference type="EMBL" id="XDQ78668.1"/>
    </source>
</evidence>
<keyword evidence="3" id="KW-0597">Phosphoprotein</keyword>
<dbReference type="EMBL" id="CP163445">
    <property type="protein sequence ID" value="XDQ78668.1"/>
    <property type="molecule type" value="Genomic_DNA"/>
</dbReference>
<evidence type="ECO:0000256" key="6">
    <source>
        <dbReference type="ARBA" id="ARBA00022777"/>
    </source>
</evidence>
<evidence type="ECO:0000256" key="3">
    <source>
        <dbReference type="ARBA" id="ARBA00022553"/>
    </source>
</evidence>
<keyword evidence="6 11" id="KW-0418">Kinase</keyword>
<keyword evidence="4" id="KW-0808">Transferase</keyword>
<evidence type="ECO:0000256" key="5">
    <source>
        <dbReference type="ARBA" id="ARBA00022741"/>
    </source>
</evidence>
<comment type="catalytic activity">
    <reaction evidence="1">
        <text>ATP + protein L-histidine = ADP + protein N-phospho-L-histidine.</text>
        <dbReference type="EC" id="2.7.13.3"/>
    </reaction>
</comment>
<dbReference type="SMART" id="SM00387">
    <property type="entry name" value="HATPase_c"/>
    <property type="match status" value="1"/>
</dbReference>
<evidence type="ECO:0000256" key="8">
    <source>
        <dbReference type="ARBA" id="ARBA00023012"/>
    </source>
</evidence>
<accession>A0AB39THM3</accession>
<dbReference type="GO" id="GO:0005524">
    <property type="term" value="F:ATP binding"/>
    <property type="evidence" value="ECO:0007669"/>
    <property type="project" value="UniProtKB-KW"/>
</dbReference>
<organism evidence="11">
    <name type="scientific">Streptomyces sp. Y1</name>
    <dbReference type="NCBI Taxonomy" id="3238634"/>
    <lineage>
        <taxon>Bacteria</taxon>
        <taxon>Bacillati</taxon>
        <taxon>Actinomycetota</taxon>
        <taxon>Actinomycetes</taxon>
        <taxon>Kitasatosporales</taxon>
        <taxon>Streptomycetaceae</taxon>
        <taxon>Streptomyces</taxon>
    </lineage>
</organism>
<keyword evidence="9" id="KW-0472">Membrane</keyword>
<dbReference type="GO" id="GO:0000155">
    <property type="term" value="F:phosphorelay sensor kinase activity"/>
    <property type="evidence" value="ECO:0007669"/>
    <property type="project" value="InterPro"/>
</dbReference>
<dbReference type="Gene3D" id="3.30.565.10">
    <property type="entry name" value="Histidine kinase-like ATPase, C-terminal domain"/>
    <property type="match status" value="1"/>
</dbReference>
<feature type="domain" description="Histidine kinase/HSP90-like ATPase" evidence="10">
    <location>
        <begin position="344"/>
        <end position="434"/>
    </location>
</feature>
<dbReference type="Pfam" id="PF07730">
    <property type="entry name" value="HisKA_3"/>
    <property type="match status" value="1"/>
</dbReference>
<dbReference type="InterPro" id="IPR036890">
    <property type="entry name" value="HATPase_C_sf"/>
</dbReference>
<dbReference type="Pfam" id="PF13796">
    <property type="entry name" value="Sensor"/>
    <property type="match status" value="1"/>
</dbReference>
<evidence type="ECO:0000256" key="7">
    <source>
        <dbReference type="ARBA" id="ARBA00022840"/>
    </source>
</evidence>